<proteinExistence type="predicted"/>
<protein>
    <submittedName>
        <fullName evidence="1">Uncharacterized protein</fullName>
    </submittedName>
</protein>
<dbReference type="AlphaFoldDB" id="A0A2W5MQE6"/>
<sequence>MMTMCDVTPDYEIRVSGRSLLKVSNGEVRVDGRNFHADLKSLTALVDILHDVIAAAEEVKKPRLVSEAPPRGPRFRPAVKKAIKIAGI</sequence>
<reference evidence="1 2" key="1">
    <citation type="submission" date="2017-08" db="EMBL/GenBank/DDBJ databases">
        <title>Infants hospitalized years apart are colonized by the same room-sourced microbial strains.</title>
        <authorList>
            <person name="Brooks B."/>
            <person name="Olm M.R."/>
            <person name="Firek B.A."/>
            <person name="Baker R."/>
            <person name="Thomas B.C."/>
            <person name="Morowitz M.J."/>
            <person name="Banfield J.F."/>
        </authorList>
    </citation>
    <scope>NUCLEOTIDE SEQUENCE [LARGE SCALE GENOMIC DNA]</scope>
    <source>
        <strain evidence="1">S2_005_002_R2_29</strain>
    </source>
</reference>
<gene>
    <name evidence="1" type="ORF">DI551_11905</name>
</gene>
<dbReference type="EMBL" id="QFQB01000146">
    <property type="protein sequence ID" value="PZQ43561.1"/>
    <property type="molecule type" value="Genomic_DNA"/>
</dbReference>
<evidence type="ECO:0000313" key="1">
    <source>
        <dbReference type="EMBL" id="PZQ43561.1"/>
    </source>
</evidence>
<accession>A0A2W5MQE6</accession>
<name>A0A2W5MQE6_9BACT</name>
<evidence type="ECO:0000313" key="2">
    <source>
        <dbReference type="Proteomes" id="UP000249417"/>
    </source>
</evidence>
<comment type="caution">
    <text evidence="1">The sequence shown here is derived from an EMBL/GenBank/DDBJ whole genome shotgun (WGS) entry which is preliminary data.</text>
</comment>
<dbReference type="Proteomes" id="UP000249417">
    <property type="component" value="Unassembled WGS sequence"/>
</dbReference>
<organism evidence="1 2">
    <name type="scientific">Micavibrio aeruginosavorus</name>
    <dbReference type="NCBI Taxonomy" id="349221"/>
    <lineage>
        <taxon>Bacteria</taxon>
        <taxon>Pseudomonadati</taxon>
        <taxon>Bdellovibrionota</taxon>
        <taxon>Bdellovibrionia</taxon>
        <taxon>Bdellovibrionales</taxon>
        <taxon>Pseudobdellovibrionaceae</taxon>
        <taxon>Micavibrio</taxon>
    </lineage>
</organism>